<dbReference type="PANTHER" id="PTHR43433">
    <property type="entry name" value="HYDROLASE, ALPHA/BETA FOLD FAMILY PROTEIN"/>
    <property type="match status" value="1"/>
</dbReference>
<evidence type="ECO:0000313" key="2">
    <source>
        <dbReference type="EMBL" id="RAK27129.1"/>
    </source>
</evidence>
<dbReference type="SUPFAM" id="SSF53474">
    <property type="entry name" value="alpha/beta-Hydrolases"/>
    <property type="match status" value="1"/>
</dbReference>
<reference evidence="2 3" key="1">
    <citation type="submission" date="2018-06" db="EMBL/GenBank/DDBJ databases">
        <title>Genomic Encyclopedia of Type Strains, Phase III (KMG-III): the genomes of soil and plant-associated and newly described type strains.</title>
        <authorList>
            <person name="Whitman W."/>
        </authorList>
    </citation>
    <scope>NUCLEOTIDE SEQUENCE [LARGE SCALE GENOMIC DNA]</scope>
    <source>
        <strain evidence="2 3">CGMCC 4.7090</strain>
    </source>
</reference>
<feature type="domain" description="AB hydrolase-1" evidence="1">
    <location>
        <begin position="30"/>
        <end position="276"/>
    </location>
</feature>
<evidence type="ECO:0000259" key="1">
    <source>
        <dbReference type="Pfam" id="PF00561"/>
    </source>
</evidence>
<dbReference type="Proteomes" id="UP000249341">
    <property type="component" value="Unassembled WGS sequence"/>
</dbReference>
<gene>
    <name evidence="2" type="ORF">B0I29_12416</name>
</gene>
<comment type="caution">
    <text evidence="2">The sequence shown here is derived from an EMBL/GenBank/DDBJ whole genome shotgun (WGS) entry which is preliminary data.</text>
</comment>
<dbReference type="PANTHER" id="PTHR43433:SF10">
    <property type="entry name" value="AB HYDROLASE-1 DOMAIN-CONTAINING PROTEIN"/>
    <property type="match status" value="1"/>
</dbReference>
<dbReference type="InterPro" id="IPR000073">
    <property type="entry name" value="AB_hydrolase_1"/>
</dbReference>
<protein>
    <submittedName>
        <fullName evidence="2">Pimeloyl-ACP methyl ester carboxylesterase</fullName>
    </submittedName>
</protein>
<keyword evidence="3" id="KW-1185">Reference proteome</keyword>
<dbReference type="InterPro" id="IPR050471">
    <property type="entry name" value="AB_hydrolase"/>
</dbReference>
<proteinExistence type="predicted"/>
<sequence>MVSSPATLVPTPDGRRLGVEISGMESGSTVFLMHGTPGSRLGPKVRPIVLHQLGVRLVCYDRPGYGDSDRRKDRTVADAAEDVRHIADHLGVDTFSVVGRSGGAPHALATAAILGDRVDRVAALVTLAPPDAPDLDWYSGMTDANVRDYSHADNDEAKLIESLRLQADRAKRDPASMLDNLRSQMTRADQSAVRSSTIQGLLTDTYREAMRLGPYGWIDDVLALRREWGFEPGKILQPTLFWHGERDNFAPVEHTLWLARQIENAEVRIQRETAHFGAMGILPTVLGWLTGSGDRPLQPIGPYYANPR</sequence>
<dbReference type="AlphaFoldDB" id="A0A327Z0P7"/>
<evidence type="ECO:0000313" key="3">
    <source>
        <dbReference type="Proteomes" id="UP000249341"/>
    </source>
</evidence>
<dbReference type="Pfam" id="PF00561">
    <property type="entry name" value="Abhydrolase_1"/>
    <property type="match status" value="1"/>
</dbReference>
<dbReference type="Gene3D" id="3.40.50.1820">
    <property type="entry name" value="alpha/beta hydrolase"/>
    <property type="match status" value="1"/>
</dbReference>
<dbReference type="InterPro" id="IPR029058">
    <property type="entry name" value="AB_hydrolase_fold"/>
</dbReference>
<dbReference type="GO" id="GO:0003824">
    <property type="term" value="F:catalytic activity"/>
    <property type="evidence" value="ECO:0007669"/>
    <property type="project" value="UniProtKB-ARBA"/>
</dbReference>
<organism evidence="2 3">
    <name type="scientific">Actinoplanes lutulentus</name>
    <dbReference type="NCBI Taxonomy" id="1287878"/>
    <lineage>
        <taxon>Bacteria</taxon>
        <taxon>Bacillati</taxon>
        <taxon>Actinomycetota</taxon>
        <taxon>Actinomycetes</taxon>
        <taxon>Micromonosporales</taxon>
        <taxon>Micromonosporaceae</taxon>
        <taxon>Actinoplanes</taxon>
    </lineage>
</organism>
<name>A0A327Z0P7_9ACTN</name>
<accession>A0A327Z0P7</accession>
<dbReference type="EMBL" id="QLMJ01000024">
    <property type="protein sequence ID" value="RAK27129.1"/>
    <property type="molecule type" value="Genomic_DNA"/>
</dbReference>